<dbReference type="HOGENOM" id="CLU_078912_4_1_11"/>
<dbReference type="STRING" id="1179773.BN6_32280"/>
<dbReference type="Proteomes" id="UP000006281">
    <property type="component" value="Chromosome"/>
</dbReference>
<sequence length="112" mass="11819">MSTAGPVSPSVSTSAVHVDPADPVFAGHYPGFPILPGLFVVEHVRAALREQEPGLRVTALDRAKFLRPVFPGDDLAIETTLTREEDQVRCVAKVSTAAGPVAEFKLRLGGAA</sequence>
<dbReference type="SUPFAM" id="SSF54637">
    <property type="entry name" value="Thioesterase/thiol ester dehydrase-isomerase"/>
    <property type="match status" value="1"/>
</dbReference>
<dbReference type="KEGG" id="sesp:BN6_32280"/>
<gene>
    <name evidence="2" type="ordered locus">BN6_32280</name>
</gene>
<reference evidence="2 3" key="1">
    <citation type="journal article" date="2012" name="BMC Genomics">
        <title>Complete genome sequence of Saccharothrix espanaensis DSM 44229T and comparison to the other completely sequenced Pseudonocardiaceae.</title>
        <authorList>
            <person name="Strobel T."/>
            <person name="Al-Dilaimi A."/>
            <person name="Blom J."/>
            <person name="Gessner A."/>
            <person name="Kalinowski J."/>
            <person name="Luzhetska M."/>
            <person name="Puhler A."/>
            <person name="Szczepanowski R."/>
            <person name="Bechthold A."/>
            <person name="Ruckert C."/>
        </authorList>
    </citation>
    <scope>NUCLEOTIDE SEQUENCE [LARGE SCALE GENOMIC DNA]</scope>
    <source>
        <strain evidence="3">ATCC 51144 / DSM 44229 / JCM 9112 / NBRC 15066 / NRRL 15764</strain>
    </source>
</reference>
<dbReference type="EMBL" id="HE804045">
    <property type="protein sequence ID" value="CCH30532.1"/>
    <property type="molecule type" value="Genomic_DNA"/>
</dbReference>
<organism evidence="2 3">
    <name type="scientific">Saccharothrix espanaensis (strain ATCC 51144 / DSM 44229 / JCM 9112 / NBRC 15066 / NRRL 15764)</name>
    <dbReference type="NCBI Taxonomy" id="1179773"/>
    <lineage>
        <taxon>Bacteria</taxon>
        <taxon>Bacillati</taxon>
        <taxon>Actinomycetota</taxon>
        <taxon>Actinomycetes</taxon>
        <taxon>Pseudonocardiales</taxon>
        <taxon>Pseudonocardiaceae</taxon>
        <taxon>Saccharothrix</taxon>
    </lineage>
</organism>
<dbReference type="OrthoDB" id="9787658at2"/>
<accession>K0JZ47</accession>
<dbReference type="InterPro" id="IPR029069">
    <property type="entry name" value="HotDog_dom_sf"/>
</dbReference>
<feature type="domain" description="ApeI dehydratase-like" evidence="1">
    <location>
        <begin position="14"/>
        <end position="88"/>
    </location>
</feature>
<proteinExistence type="predicted"/>
<evidence type="ECO:0000313" key="3">
    <source>
        <dbReference type="Proteomes" id="UP000006281"/>
    </source>
</evidence>
<name>K0JZ47_SACES</name>
<protein>
    <submittedName>
        <fullName evidence="2">Beta-hydroxyacyl-(Acyl-carrier-protein) dehydratase FabA/FabZ</fullName>
    </submittedName>
</protein>
<dbReference type="PATRIC" id="fig|1179773.3.peg.3228"/>
<evidence type="ECO:0000313" key="2">
    <source>
        <dbReference type="EMBL" id="CCH30532.1"/>
    </source>
</evidence>
<dbReference type="RefSeq" id="WP_015100644.1">
    <property type="nucleotide sequence ID" value="NC_019673.1"/>
</dbReference>
<dbReference type="AlphaFoldDB" id="K0JZ47"/>
<dbReference type="Gene3D" id="3.10.129.10">
    <property type="entry name" value="Hotdog Thioesterase"/>
    <property type="match status" value="1"/>
</dbReference>
<dbReference type="Pfam" id="PF22818">
    <property type="entry name" value="ApeI-like"/>
    <property type="match status" value="1"/>
</dbReference>
<evidence type="ECO:0000259" key="1">
    <source>
        <dbReference type="Pfam" id="PF22818"/>
    </source>
</evidence>
<dbReference type="BioCyc" id="SESP1179773:BN6_RS15705-MONOMER"/>
<keyword evidence="3" id="KW-1185">Reference proteome</keyword>
<dbReference type="InterPro" id="IPR054545">
    <property type="entry name" value="ApeI-like"/>
</dbReference>
<dbReference type="eggNOG" id="COG0764">
    <property type="taxonomic scope" value="Bacteria"/>
</dbReference>